<dbReference type="Pfam" id="PF05133">
    <property type="entry name" value="SPP1_portal"/>
    <property type="match status" value="1"/>
</dbReference>
<keyword evidence="3" id="KW-1185">Reference proteome</keyword>
<organism evidence="2 3">
    <name type="scientific">Mycobacterium phage Mundrea</name>
    <dbReference type="NCBI Taxonomy" id="1897540"/>
    <lineage>
        <taxon>Viruses</taxon>
        <taxon>Duplodnaviria</taxon>
        <taxon>Heunggongvirae</taxon>
        <taxon>Uroviricota</taxon>
        <taxon>Caudoviricetes</taxon>
        <taxon>Backyardiganvirus</taxon>
        <taxon>Backyardiganvirus mundrea</taxon>
    </lineage>
</organism>
<proteinExistence type="predicted"/>
<protein>
    <submittedName>
        <fullName evidence="2">Portal protein</fullName>
    </submittedName>
</protein>
<reference evidence="3" key="1">
    <citation type="submission" date="2016-07" db="EMBL/GenBank/DDBJ databases">
        <authorList>
            <person name="Balom B.A."/>
            <person name="Beck E.G."/>
            <person name="Blanchard M.S."/>
            <person name="Bowen M.Y."/>
            <person name="Bremer B.A."/>
            <person name="Campbell J.L."/>
            <person name="Chatham R.C."/>
            <person name="Creech M.L."/>
            <person name="Guevara S.D."/>
            <person name="Haley J.D."/>
            <person name="Hatney E."/>
            <person name="Hawkins C.M."/>
            <person name="Holman C.B."/>
            <person name="Holmes G.M."/>
            <person name="Jones A.M."/>
            <person name="Nava J.M."/>
            <person name="Pop-Ceapa S.B."/>
            <person name="Rivera N.E."/>
            <person name="Skinner S.A."/>
            <person name="Smith J.A."/>
            <person name="St S.J."/>
            <person name="Stewart J."/>
            <person name="Turner K.L."/>
            <person name="Walker M.G."/>
            <person name="Parcells R.L."/>
            <person name="Samuel M."/>
            <person name="Nguyen A."/>
            <person name="Hammonds-Odie L.P."/>
            <person name="Barrera A.L."/>
            <person name="Butela K.A."/>
            <person name="Garlena R.A."/>
            <person name="Russell D.A."/>
            <person name="Pope W.H."/>
            <person name="Jacobs-Sera D."/>
            <person name="Hendrix R.W."/>
            <person name="Hatfull G.F."/>
        </authorList>
    </citation>
    <scope>NUCLEOTIDE SEQUENCE [LARGE SCALE GENOMIC DNA]</scope>
</reference>
<evidence type="ECO:0000313" key="3">
    <source>
        <dbReference type="Proteomes" id="UP000224683"/>
    </source>
</evidence>
<name>A0A1C9LYH6_9CAUD</name>
<dbReference type="InterPro" id="IPR021145">
    <property type="entry name" value="Portal_protein_SPP1_Gp6-like"/>
</dbReference>
<dbReference type="Proteomes" id="UP000224683">
    <property type="component" value="Segment"/>
</dbReference>
<sequence length="483" mass="53704">MTSPAGEQQNVNPEERLEPLLNAFEEKIRPLADNTAYYESERRPDAIGIAVPPEMRKLLAHVGYPRLYINSLADRLQVEGFRIAGESDADEQLWDWWSANDLDVESTLGHVDALVHGRSFVTVSAPDPAIDLGVDPTVPMIRVEPPTNLHAVIDPRTRQVKEAIRAIYDEEGNEIIGATIYLPNVNAYFDKIEGEWTQTRTVPHGLEMVPVVPIPNRNRLSDLYGTSEITPELRSVTDAAARTMMLMQSTAELMGVPLRLLFGIKRSEIGLPDDPDEPVSPRQAFEAYYARILGFEDEMGKAYQFDAAELRNFVDALDALDKKAAAYTGLPPQYLSFSSDNPASAEAIRSSESRLVMNAERKARIFGGGWEQVMRVAYKVMNPGGELPPNLYRLETLWADPSTPTYAAKADAASKLYNQGLGVIPREQARIDMGYSVETRRQMREWDKEENPVGQLAGLYAPTDKTGGSETPNEPAAKEVPEE</sequence>
<gene>
    <name evidence="2" type="ORF">SEA_MUNDREA_12</name>
</gene>
<evidence type="ECO:0000313" key="2">
    <source>
        <dbReference type="EMBL" id="AOQ27941.1"/>
    </source>
</evidence>
<evidence type="ECO:0000256" key="1">
    <source>
        <dbReference type="SAM" id="MobiDB-lite"/>
    </source>
</evidence>
<feature type="region of interest" description="Disordered" evidence="1">
    <location>
        <begin position="445"/>
        <end position="483"/>
    </location>
</feature>
<dbReference type="EMBL" id="KX579975">
    <property type="protein sequence ID" value="AOQ27941.1"/>
    <property type="molecule type" value="Genomic_DNA"/>
</dbReference>
<accession>A0A1C9LYH6</accession>